<accession>A0AA39R3V2</accession>
<name>A0AA39R3V2_9LECA</name>
<keyword evidence="5" id="KW-1185">Reference proteome</keyword>
<keyword evidence="1" id="KW-0175">Coiled coil</keyword>
<dbReference type="InterPro" id="IPR046529">
    <property type="entry name" value="DUF6594"/>
</dbReference>
<dbReference type="Proteomes" id="UP001166286">
    <property type="component" value="Unassembled WGS sequence"/>
</dbReference>
<dbReference type="PANTHER" id="PTHR34502:SF4">
    <property type="entry name" value="DUF6594 DOMAIN-CONTAINING PROTEIN"/>
    <property type="match status" value="1"/>
</dbReference>
<evidence type="ECO:0000256" key="1">
    <source>
        <dbReference type="SAM" id="Coils"/>
    </source>
</evidence>
<evidence type="ECO:0000259" key="3">
    <source>
        <dbReference type="Pfam" id="PF20237"/>
    </source>
</evidence>
<gene>
    <name evidence="4" type="ORF">JMJ35_002947</name>
</gene>
<dbReference type="AlphaFoldDB" id="A0AA39R3V2"/>
<feature type="transmembrane region" description="Helical" evidence="2">
    <location>
        <begin position="246"/>
        <end position="265"/>
    </location>
</feature>
<dbReference type="PANTHER" id="PTHR34502">
    <property type="entry name" value="DUF6594 DOMAIN-CONTAINING PROTEIN-RELATED"/>
    <property type="match status" value="1"/>
</dbReference>
<keyword evidence="2" id="KW-1133">Transmembrane helix</keyword>
<reference evidence="4" key="1">
    <citation type="submission" date="2023-03" db="EMBL/GenBank/DDBJ databases">
        <title>Complete genome of Cladonia borealis.</title>
        <authorList>
            <person name="Park H."/>
        </authorList>
    </citation>
    <scope>NUCLEOTIDE SEQUENCE</scope>
    <source>
        <strain evidence="4">ANT050790</strain>
    </source>
</reference>
<feature type="coiled-coil region" evidence="1">
    <location>
        <begin position="58"/>
        <end position="85"/>
    </location>
</feature>
<keyword evidence="2" id="KW-0472">Membrane</keyword>
<dbReference type="EMBL" id="JAFEKC020000005">
    <property type="protein sequence ID" value="KAK0514330.1"/>
    <property type="molecule type" value="Genomic_DNA"/>
</dbReference>
<evidence type="ECO:0000256" key="2">
    <source>
        <dbReference type="SAM" id="Phobius"/>
    </source>
</evidence>
<sequence length="292" mass="33683">MPISSELQDPPAPWEPSQVEVGSKPWKYAGYRLFCEFVSSDEDFFVLRRFGALSARVLLNLQDQLARLEEELEAIEQKLRQRDKNVHNGSFRGETDEKRKNIITEAQHVLREYNDLVLQHSQLRARPKVPRKDINSLETWFDYNHKTAIHPPETKYIKHPSDLFTLVPASKSPLRLFLERSRRFRLLKLWRQKPSDSTMARDEDVHYISDAKIDHLVTVFIMSIGLIMLIAPLWILTYLGGLARRLAISSTFIVLFVVLISWTTVAKPFESLAAAAAYAAVLMVFIRFSGSE</sequence>
<protein>
    <recommendedName>
        <fullName evidence="3">DUF6594 domain-containing protein</fullName>
    </recommendedName>
</protein>
<evidence type="ECO:0000313" key="5">
    <source>
        <dbReference type="Proteomes" id="UP001166286"/>
    </source>
</evidence>
<organism evidence="4 5">
    <name type="scientific">Cladonia borealis</name>
    <dbReference type="NCBI Taxonomy" id="184061"/>
    <lineage>
        <taxon>Eukaryota</taxon>
        <taxon>Fungi</taxon>
        <taxon>Dikarya</taxon>
        <taxon>Ascomycota</taxon>
        <taxon>Pezizomycotina</taxon>
        <taxon>Lecanoromycetes</taxon>
        <taxon>OSLEUM clade</taxon>
        <taxon>Lecanoromycetidae</taxon>
        <taxon>Lecanorales</taxon>
        <taxon>Lecanorineae</taxon>
        <taxon>Cladoniaceae</taxon>
        <taxon>Cladonia</taxon>
    </lineage>
</organism>
<feature type="transmembrane region" description="Helical" evidence="2">
    <location>
        <begin position="271"/>
        <end position="290"/>
    </location>
</feature>
<dbReference type="Pfam" id="PF20237">
    <property type="entry name" value="DUF6594"/>
    <property type="match status" value="1"/>
</dbReference>
<comment type="caution">
    <text evidence="4">The sequence shown here is derived from an EMBL/GenBank/DDBJ whole genome shotgun (WGS) entry which is preliminary data.</text>
</comment>
<feature type="domain" description="DUF6594" evidence="3">
    <location>
        <begin position="31"/>
        <end position="283"/>
    </location>
</feature>
<feature type="transmembrane region" description="Helical" evidence="2">
    <location>
        <begin position="216"/>
        <end position="239"/>
    </location>
</feature>
<keyword evidence="2" id="KW-0812">Transmembrane</keyword>
<proteinExistence type="predicted"/>
<evidence type="ECO:0000313" key="4">
    <source>
        <dbReference type="EMBL" id="KAK0514330.1"/>
    </source>
</evidence>